<sequence length="752" mass="83667">MQIPFGSNSRNVYRANSYNDDEQSGRSPDPIRNALGLWGRLLNKMAQPNPPTEDELRLRSGGNIVDTENNLEYEQPYGQPSLGQLGAGIAAKALRNIQNAGLLNGLYKKETSDVSNRPFEKFFDGRGSIIDQERLQQLLPRVMADKKKETTIATTENFEEAPETTKAVETTTKTEFSSTDSTTFTMEEESKTTKTSFASTNESFTKTTVQSTKAPNSNKSLAIPPKSPQPKKNIENSKNVKTIKLHTNERSQDQGQDNIAMTTAVSTKIVKITTAKPIINTKKPKGLEIIDDEEEGYDEDSTDEIEEGSGEDEEFFETTKKPVVNKTTKPAAIDQSKTQKKAVKNSEKIEQKSKEIIKLKEKHIEGKKTNNKTENKLTETDDSTSDIKVLKFTEENIPEAEEEQTSFQKDEVPEITTFAPVEMTAFTINPKVFEMSDSKLNNVINQAGTIIDGVGPLILPLLGYNKASSAYGAANSVAAASIPARVAGVKNYHPAQSSAQALISDNNDQKKPLDHYHNKGSANSLSQNFQKQVVSNRYPDVGQPELTGLRETSQQRSFLAHKKQLLLKQRAELEKQTQEIEEQRQLQLQLQEEHRRLQIQKQIDLLKLEEEKKRMQEDQILPIGNRPSLSRLISSDTSHGLIRQYIDDTAPAVNEAALLEAYRVIFEKNRQKLVRPENIPPPELQQRLSEVRRQPAADDPGYKLGRNQVNNMFFEDSGIIIGTQPDAGGIALTNAVVGGGFGNGRGPSAPFE</sequence>
<gene>
    <name evidence="3" type="ORF">BOKJ2_LOCUS7268</name>
</gene>
<evidence type="ECO:0000313" key="4">
    <source>
        <dbReference type="Proteomes" id="UP000614601"/>
    </source>
</evidence>
<comment type="caution">
    <text evidence="3">The sequence shown here is derived from an EMBL/GenBank/DDBJ whole genome shotgun (WGS) entry which is preliminary data.</text>
</comment>
<feature type="compositionally biased region" description="Polar residues" evidence="2">
    <location>
        <begin position="1"/>
        <end position="18"/>
    </location>
</feature>
<feature type="region of interest" description="Disordered" evidence="2">
    <location>
        <begin position="1"/>
        <end position="30"/>
    </location>
</feature>
<evidence type="ECO:0000256" key="1">
    <source>
        <dbReference type="SAM" id="Coils"/>
    </source>
</evidence>
<evidence type="ECO:0000313" key="3">
    <source>
        <dbReference type="EMBL" id="CAD5217789.1"/>
    </source>
</evidence>
<feature type="compositionally biased region" description="Polar residues" evidence="2">
    <location>
        <begin position="201"/>
        <end position="220"/>
    </location>
</feature>
<protein>
    <submittedName>
        <fullName evidence="3">Uncharacterized protein</fullName>
    </submittedName>
</protein>
<dbReference type="EMBL" id="CAJFCW020000003">
    <property type="protein sequence ID" value="CAG9108498.1"/>
    <property type="molecule type" value="Genomic_DNA"/>
</dbReference>
<accession>A0A811KRY2</accession>
<dbReference type="AlphaFoldDB" id="A0A811KRY2"/>
<reference evidence="3" key="1">
    <citation type="submission" date="2020-09" db="EMBL/GenBank/DDBJ databases">
        <authorList>
            <person name="Kikuchi T."/>
        </authorList>
    </citation>
    <scope>NUCLEOTIDE SEQUENCE</scope>
    <source>
        <strain evidence="3">SH1</strain>
    </source>
</reference>
<organism evidence="3 4">
    <name type="scientific">Bursaphelenchus okinawaensis</name>
    <dbReference type="NCBI Taxonomy" id="465554"/>
    <lineage>
        <taxon>Eukaryota</taxon>
        <taxon>Metazoa</taxon>
        <taxon>Ecdysozoa</taxon>
        <taxon>Nematoda</taxon>
        <taxon>Chromadorea</taxon>
        <taxon>Rhabditida</taxon>
        <taxon>Tylenchina</taxon>
        <taxon>Tylenchomorpha</taxon>
        <taxon>Aphelenchoidea</taxon>
        <taxon>Aphelenchoididae</taxon>
        <taxon>Bursaphelenchus</taxon>
    </lineage>
</organism>
<name>A0A811KRY2_9BILA</name>
<keyword evidence="1" id="KW-0175">Coiled coil</keyword>
<evidence type="ECO:0000256" key="2">
    <source>
        <dbReference type="SAM" id="MobiDB-lite"/>
    </source>
</evidence>
<feature type="compositionally biased region" description="Low complexity" evidence="2">
    <location>
        <begin position="164"/>
        <end position="185"/>
    </location>
</feature>
<dbReference type="Proteomes" id="UP000614601">
    <property type="component" value="Unassembled WGS sequence"/>
</dbReference>
<feature type="region of interest" description="Disordered" evidence="2">
    <location>
        <begin position="292"/>
        <end position="317"/>
    </location>
</feature>
<dbReference type="Proteomes" id="UP000783686">
    <property type="component" value="Unassembled WGS sequence"/>
</dbReference>
<feature type="region of interest" description="Disordered" evidence="2">
    <location>
        <begin position="158"/>
        <end position="234"/>
    </location>
</feature>
<proteinExistence type="predicted"/>
<keyword evidence="4" id="KW-1185">Reference proteome</keyword>
<dbReference type="OrthoDB" id="5878043at2759"/>
<feature type="compositionally biased region" description="Acidic residues" evidence="2">
    <location>
        <begin position="292"/>
        <end position="316"/>
    </location>
</feature>
<dbReference type="EMBL" id="CAJFDH010000003">
    <property type="protein sequence ID" value="CAD5217789.1"/>
    <property type="molecule type" value="Genomic_DNA"/>
</dbReference>
<feature type="coiled-coil region" evidence="1">
    <location>
        <begin position="559"/>
        <end position="618"/>
    </location>
</feature>